<dbReference type="InterPro" id="IPR003593">
    <property type="entry name" value="AAA+_ATPase"/>
</dbReference>
<evidence type="ECO:0000313" key="6">
    <source>
        <dbReference type="EMBL" id="TGA97654.1"/>
    </source>
</evidence>
<dbReference type="GO" id="GO:0005524">
    <property type="term" value="F:ATP binding"/>
    <property type="evidence" value="ECO:0007669"/>
    <property type="project" value="UniProtKB-KW"/>
</dbReference>
<dbReference type="Proteomes" id="UP000298347">
    <property type="component" value="Unassembled WGS sequence"/>
</dbReference>
<evidence type="ECO:0000313" key="7">
    <source>
        <dbReference type="Proteomes" id="UP000298347"/>
    </source>
</evidence>
<dbReference type="Gene3D" id="3.40.50.300">
    <property type="entry name" value="P-loop containing nucleotide triphosphate hydrolases"/>
    <property type="match status" value="1"/>
</dbReference>
<dbReference type="SUPFAM" id="SSF52540">
    <property type="entry name" value="P-loop containing nucleoside triphosphate hydrolases"/>
    <property type="match status" value="1"/>
</dbReference>
<reference evidence="6 7" key="1">
    <citation type="journal article" date="2015" name="Int. J. Syst. Evol. Microbiol.">
        <title>Sporolactobacillus shoreae sp. nov. and Sporolactobacillus spathodeae sp. nov., two spore-forming lactic acid bacteria isolated from tree barks in Thailand.</title>
        <authorList>
            <person name="Thamacharoensuk T."/>
            <person name="Kitahara M."/>
            <person name="Ohkuma M."/>
            <person name="Thongchul N."/>
            <person name="Tanasupawat S."/>
        </authorList>
    </citation>
    <scope>NUCLEOTIDE SEQUENCE [LARGE SCALE GENOMIC DNA]</scope>
    <source>
        <strain evidence="6 7">BK92</strain>
    </source>
</reference>
<dbReference type="GO" id="GO:0016887">
    <property type="term" value="F:ATP hydrolysis activity"/>
    <property type="evidence" value="ECO:0007669"/>
    <property type="project" value="InterPro"/>
</dbReference>
<dbReference type="InterPro" id="IPR003439">
    <property type="entry name" value="ABC_transporter-like_ATP-bd"/>
</dbReference>
<keyword evidence="2" id="KW-0813">Transport</keyword>
<name>A0A4Z0GP18_9BACL</name>
<evidence type="ECO:0000256" key="1">
    <source>
        <dbReference type="ARBA" id="ARBA00005417"/>
    </source>
</evidence>
<keyword evidence="7" id="KW-1185">Reference proteome</keyword>
<accession>A0A4Z0GP18</accession>
<protein>
    <submittedName>
        <fullName evidence="6">ABC transporter ATP-binding protein</fullName>
    </submittedName>
</protein>
<evidence type="ECO:0000259" key="5">
    <source>
        <dbReference type="PROSITE" id="PS50893"/>
    </source>
</evidence>
<comment type="caution">
    <text evidence="6">The sequence shown here is derived from an EMBL/GenBank/DDBJ whole genome shotgun (WGS) entry which is preliminary data.</text>
</comment>
<evidence type="ECO:0000256" key="2">
    <source>
        <dbReference type="ARBA" id="ARBA00022448"/>
    </source>
</evidence>
<comment type="similarity">
    <text evidence="1">Belongs to the ABC transporter superfamily.</text>
</comment>
<dbReference type="OrthoDB" id="9789994at2"/>
<organism evidence="6 7">
    <name type="scientific">Sporolactobacillus shoreae</name>
    <dbReference type="NCBI Taxonomy" id="1465501"/>
    <lineage>
        <taxon>Bacteria</taxon>
        <taxon>Bacillati</taxon>
        <taxon>Bacillota</taxon>
        <taxon>Bacilli</taxon>
        <taxon>Bacillales</taxon>
        <taxon>Sporolactobacillaceae</taxon>
        <taxon>Sporolactobacillus</taxon>
    </lineage>
</organism>
<proteinExistence type="inferred from homology"/>
<evidence type="ECO:0000256" key="4">
    <source>
        <dbReference type="ARBA" id="ARBA00022840"/>
    </source>
</evidence>
<dbReference type="AlphaFoldDB" id="A0A4Z0GP18"/>
<dbReference type="SMART" id="SM00382">
    <property type="entry name" value="AAA"/>
    <property type="match status" value="1"/>
</dbReference>
<dbReference type="InterPro" id="IPR050153">
    <property type="entry name" value="Metal_Ion_Import_ABC"/>
</dbReference>
<dbReference type="PANTHER" id="PTHR42734:SF17">
    <property type="entry name" value="METAL TRANSPORT SYSTEM ATP-BINDING PROTEIN TM_0124-RELATED"/>
    <property type="match status" value="1"/>
</dbReference>
<dbReference type="PANTHER" id="PTHR42734">
    <property type="entry name" value="METAL TRANSPORT SYSTEM ATP-BINDING PROTEIN TM_0124-RELATED"/>
    <property type="match status" value="1"/>
</dbReference>
<dbReference type="EMBL" id="SRJD01000012">
    <property type="protein sequence ID" value="TGA97654.1"/>
    <property type="molecule type" value="Genomic_DNA"/>
</dbReference>
<dbReference type="InterPro" id="IPR027417">
    <property type="entry name" value="P-loop_NTPase"/>
</dbReference>
<dbReference type="Pfam" id="PF00005">
    <property type="entry name" value="ABC_tran"/>
    <property type="match status" value="1"/>
</dbReference>
<dbReference type="PROSITE" id="PS50893">
    <property type="entry name" value="ABC_TRANSPORTER_2"/>
    <property type="match status" value="1"/>
</dbReference>
<feature type="domain" description="ABC transporter" evidence="5">
    <location>
        <begin position="3"/>
        <end position="242"/>
    </location>
</feature>
<sequence length="258" mass="28684">MIIDASRISWRRENKEVLKDVTWQVRKGEHWSLVGLNGSGKTTLLKMINGYIWPTSGTLSVLDQPFGKVDLRELRKQIGWVSSALAGRLRPQENPESIVLSGKFASIGLYDALTDDDRSKAKELLALLHCSSFSDRPFGTLSEGEKQRVLIARALMASPELLILDEPCNGLDIFARERLLSMVQQLAFSSDAPTMIFVTHHVGEILPCFDHTLLLKAGTVYQSGLTSRIMTPENMTAFYGDGVIVEQHGDRLSIAIRS</sequence>
<dbReference type="RefSeq" id="WP_135348864.1">
    <property type="nucleotide sequence ID" value="NZ_SRJD01000012.1"/>
</dbReference>
<keyword evidence="3" id="KW-0547">Nucleotide-binding</keyword>
<keyword evidence="4 6" id="KW-0067">ATP-binding</keyword>
<gene>
    <name evidence="6" type="ORF">E4665_11120</name>
</gene>
<evidence type="ECO:0000256" key="3">
    <source>
        <dbReference type="ARBA" id="ARBA00022741"/>
    </source>
</evidence>